<dbReference type="AlphaFoldDB" id="A0AAV4PH96"/>
<dbReference type="Proteomes" id="UP001054945">
    <property type="component" value="Unassembled WGS sequence"/>
</dbReference>
<dbReference type="EMBL" id="BPLR01004472">
    <property type="protein sequence ID" value="GIX95096.1"/>
    <property type="molecule type" value="Genomic_DNA"/>
</dbReference>
<comment type="caution">
    <text evidence="2">The sequence shown here is derived from an EMBL/GenBank/DDBJ whole genome shotgun (WGS) entry which is preliminary data.</text>
</comment>
<accession>A0AAV4PH96</accession>
<proteinExistence type="predicted"/>
<name>A0AAV4PH96_CAEEX</name>
<evidence type="ECO:0000256" key="1">
    <source>
        <dbReference type="SAM" id="MobiDB-lite"/>
    </source>
</evidence>
<protein>
    <submittedName>
        <fullName evidence="2">Uncharacterized protein</fullName>
    </submittedName>
</protein>
<sequence length="124" mass="14220">MNPLDSDCLTVCVQRRKDNKKTSTRCRRNCFLLTSKASRRFTLIFLLRPVSKEISPITIDPLSPKKGETQKQNSRRNSSGNGKTCLDSRNQSMWASLIPCFQAEISWADEVYMSFLNASTQDFY</sequence>
<feature type="compositionally biased region" description="Polar residues" evidence="1">
    <location>
        <begin position="70"/>
        <end position="85"/>
    </location>
</feature>
<keyword evidence="3" id="KW-1185">Reference proteome</keyword>
<gene>
    <name evidence="2" type="ORF">CEXT_294821</name>
</gene>
<evidence type="ECO:0000313" key="2">
    <source>
        <dbReference type="EMBL" id="GIX95096.1"/>
    </source>
</evidence>
<evidence type="ECO:0000313" key="3">
    <source>
        <dbReference type="Proteomes" id="UP001054945"/>
    </source>
</evidence>
<feature type="region of interest" description="Disordered" evidence="1">
    <location>
        <begin position="57"/>
        <end position="85"/>
    </location>
</feature>
<reference evidence="2 3" key="1">
    <citation type="submission" date="2021-06" db="EMBL/GenBank/DDBJ databases">
        <title>Caerostris extrusa draft genome.</title>
        <authorList>
            <person name="Kono N."/>
            <person name="Arakawa K."/>
        </authorList>
    </citation>
    <scope>NUCLEOTIDE SEQUENCE [LARGE SCALE GENOMIC DNA]</scope>
</reference>
<organism evidence="2 3">
    <name type="scientific">Caerostris extrusa</name>
    <name type="common">Bark spider</name>
    <name type="synonym">Caerostris bankana</name>
    <dbReference type="NCBI Taxonomy" id="172846"/>
    <lineage>
        <taxon>Eukaryota</taxon>
        <taxon>Metazoa</taxon>
        <taxon>Ecdysozoa</taxon>
        <taxon>Arthropoda</taxon>
        <taxon>Chelicerata</taxon>
        <taxon>Arachnida</taxon>
        <taxon>Araneae</taxon>
        <taxon>Araneomorphae</taxon>
        <taxon>Entelegynae</taxon>
        <taxon>Araneoidea</taxon>
        <taxon>Araneidae</taxon>
        <taxon>Caerostris</taxon>
    </lineage>
</organism>